<dbReference type="InterPro" id="IPR020084">
    <property type="entry name" value="NUDIX_hydrolase_CS"/>
</dbReference>
<organism evidence="5 6">
    <name type="scientific">Guptibacillus hwajinpoensis</name>
    <dbReference type="NCBI Taxonomy" id="208199"/>
    <lineage>
        <taxon>Bacteria</taxon>
        <taxon>Bacillati</taxon>
        <taxon>Bacillota</taxon>
        <taxon>Bacilli</taxon>
        <taxon>Bacillales</taxon>
        <taxon>Guptibacillaceae</taxon>
        <taxon>Guptibacillus</taxon>
    </lineage>
</organism>
<dbReference type="PANTHER" id="PTHR43046">
    <property type="entry name" value="GDP-MANNOSE MANNOSYL HYDROLASE"/>
    <property type="match status" value="1"/>
</dbReference>
<dbReference type="Gene3D" id="3.90.79.10">
    <property type="entry name" value="Nucleoside Triphosphate Pyrophosphohydrolase"/>
    <property type="match status" value="1"/>
</dbReference>
<feature type="domain" description="Nudix hydrolase" evidence="4">
    <location>
        <begin position="7"/>
        <end position="134"/>
    </location>
</feature>
<comment type="caution">
    <text evidence="5">The sequence shown here is derived from an EMBL/GenBank/DDBJ whole genome shotgun (WGS) entry which is preliminary data.</text>
</comment>
<evidence type="ECO:0000256" key="3">
    <source>
        <dbReference type="RuleBase" id="RU003476"/>
    </source>
</evidence>
<dbReference type="OrthoDB" id="9786141at2"/>
<comment type="cofactor">
    <cofactor evidence="1">
        <name>Mg(2+)</name>
        <dbReference type="ChEBI" id="CHEBI:18420"/>
    </cofactor>
</comment>
<evidence type="ECO:0000256" key="2">
    <source>
        <dbReference type="ARBA" id="ARBA00022801"/>
    </source>
</evidence>
<dbReference type="Proteomes" id="UP000310541">
    <property type="component" value="Unassembled WGS sequence"/>
</dbReference>
<sequence length="160" mass="17347">MLTERGKVWLAAAGIVESEGKYLVVKKKYGGLKGQWSFPAGFVDAGETVDEAAVREVFEETGIIAETVGIAGIRTGVITNDISDNLIVFHMRKVGGTLASEATEIEESSFRTKQELLTDPGTSSMIPPFLNGLEKFMTEMNPGAQFGYTSYKLLSNQSND</sequence>
<dbReference type="PROSITE" id="PS00893">
    <property type="entry name" value="NUDIX_BOX"/>
    <property type="match status" value="1"/>
</dbReference>
<name>A0A4U1MEM3_9BACL</name>
<dbReference type="GO" id="GO:0016787">
    <property type="term" value="F:hydrolase activity"/>
    <property type="evidence" value="ECO:0007669"/>
    <property type="project" value="UniProtKB-KW"/>
</dbReference>
<evidence type="ECO:0000259" key="4">
    <source>
        <dbReference type="PROSITE" id="PS51462"/>
    </source>
</evidence>
<dbReference type="Pfam" id="PF00293">
    <property type="entry name" value="NUDIX"/>
    <property type="match status" value="1"/>
</dbReference>
<evidence type="ECO:0000313" key="5">
    <source>
        <dbReference type="EMBL" id="TKD69273.1"/>
    </source>
</evidence>
<comment type="similarity">
    <text evidence="3">Belongs to the Nudix hydrolase family.</text>
</comment>
<dbReference type="InterPro" id="IPR015797">
    <property type="entry name" value="NUDIX_hydrolase-like_dom_sf"/>
</dbReference>
<evidence type="ECO:0000313" key="6">
    <source>
        <dbReference type="Proteomes" id="UP000310541"/>
    </source>
</evidence>
<dbReference type="PRINTS" id="PR00502">
    <property type="entry name" value="NUDIXFAMILY"/>
</dbReference>
<dbReference type="InterPro" id="IPR020476">
    <property type="entry name" value="Nudix_hydrolase"/>
</dbReference>
<keyword evidence="2 3" id="KW-0378">Hydrolase</keyword>
<dbReference type="PROSITE" id="PS51462">
    <property type="entry name" value="NUDIX"/>
    <property type="match status" value="1"/>
</dbReference>
<dbReference type="PANTHER" id="PTHR43046:SF2">
    <property type="entry name" value="8-OXO-DGTP DIPHOSPHATASE-RELATED"/>
    <property type="match status" value="1"/>
</dbReference>
<evidence type="ECO:0000256" key="1">
    <source>
        <dbReference type="ARBA" id="ARBA00001946"/>
    </source>
</evidence>
<gene>
    <name evidence="5" type="ORF">FBF83_14835</name>
</gene>
<accession>A0A4U1MEM3</accession>
<dbReference type="AlphaFoldDB" id="A0A4U1MEM3"/>
<dbReference type="InterPro" id="IPR000086">
    <property type="entry name" value="NUDIX_hydrolase_dom"/>
</dbReference>
<reference evidence="5 6" key="1">
    <citation type="submission" date="2019-04" db="EMBL/GenBank/DDBJ databases">
        <title>Genome sequence of Bacillus hwajinpoensis strain Y2.</title>
        <authorList>
            <person name="Fair J.L."/>
            <person name="Maclea K.S."/>
        </authorList>
    </citation>
    <scope>NUCLEOTIDE SEQUENCE [LARGE SCALE GENOMIC DNA]</scope>
    <source>
        <strain evidence="5 6">Y2</strain>
    </source>
</reference>
<protein>
    <submittedName>
        <fullName evidence="5">NUDIX hydrolase</fullName>
    </submittedName>
</protein>
<dbReference type="SUPFAM" id="SSF55811">
    <property type="entry name" value="Nudix"/>
    <property type="match status" value="1"/>
</dbReference>
<dbReference type="EMBL" id="SWFM01000004">
    <property type="protein sequence ID" value="TKD69273.1"/>
    <property type="molecule type" value="Genomic_DNA"/>
</dbReference>
<proteinExistence type="inferred from homology"/>